<dbReference type="EMBL" id="WBZC01000023">
    <property type="protein sequence ID" value="KAB3535227.1"/>
    <property type="molecule type" value="Genomic_DNA"/>
</dbReference>
<dbReference type="PROSITE" id="PS51721">
    <property type="entry name" value="G_CP"/>
    <property type="match status" value="1"/>
</dbReference>
<dbReference type="CDD" id="cd04466">
    <property type="entry name" value="S1_YloQ_GTPase"/>
    <property type="match status" value="1"/>
</dbReference>
<dbReference type="Gene3D" id="3.40.50.300">
    <property type="entry name" value="P-loop containing nucleotide triphosphate hydrolases"/>
    <property type="match status" value="1"/>
</dbReference>
<dbReference type="RefSeq" id="WP_151860943.1">
    <property type="nucleotide sequence ID" value="NZ_WBZC01000023.1"/>
</dbReference>
<keyword evidence="9 10" id="KW-0342">GTP-binding</keyword>
<dbReference type="OrthoDB" id="9809485at2"/>
<dbReference type="SUPFAM" id="SSF52540">
    <property type="entry name" value="P-loop containing nucleoside triphosphate hydrolases"/>
    <property type="match status" value="1"/>
</dbReference>
<comment type="subunit">
    <text evidence="10">Monomer. Associates with 30S ribosomal subunit, binds 16S rRNA.</text>
</comment>
<evidence type="ECO:0000256" key="2">
    <source>
        <dbReference type="ARBA" id="ARBA00022517"/>
    </source>
</evidence>
<reference evidence="13 14" key="1">
    <citation type="submission" date="2019-10" db="EMBL/GenBank/DDBJ databases">
        <title>Alkaliphilus serpentinus sp. nov. and Alkaliphilus pronyensis sp. nov., two novel anaerobic alkaliphilic species isolated from the serpentinized-hosted hydrothermal field of the Prony Bay (New Caledonia).</title>
        <authorList>
            <person name="Postec A."/>
        </authorList>
    </citation>
    <scope>NUCLEOTIDE SEQUENCE [LARGE SCALE GENOMIC DNA]</scope>
    <source>
        <strain evidence="13 14">LacV</strain>
    </source>
</reference>
<keyword evidence="1 10" id="KW-0963">Cytoplasm</keyword>
<dbReference type="Pfam" id="PF03193">
    <property type="entry name" value="RsgA_GTPase"/>
    <property type="match status" value="1"/>
</dbReference>
<evidence type="ECO:0000259" key="11">
    <source>
        <dbReference type="PROSITE" id="PS50936"/>
    </source>
</evidence>
<keyword evidence="6 10" id="KW-0378">Hydrolase</keyword>
<accession>A0A6I0F020</accession>
<evidence type="ECO:0000256" key="6">
    <source>
        <dbReference type="ARBA" id="ARBA00022801"/>
    </source>
</evidence>
<proteinExistence type="inferred from homology"/>
<evidence type="ECO:0000256" key="4">
    <source>
        <dbReference type="ARBA" id="ARBA00022730"/>
    </source>
</evidence>
<feature type="binding site" evidence="10">
    <location>
        <position position="260"/>
    </location>
    <ligand>
        <name>Zn(2+)</name>
        <dbReference type="ChEBI" id="CHEBI:29105"/>
    </ligand>
</feature>
<gene>
    <name evidence="10 13" type="primary">rsgA</name>
    <name evidence="13" type="ORF">F8154_07235</name>
</gene>
<dbReference type="InterPro" id="IPR030378">
    <property type="entry name" value="G_CP_dom"/>
</dbReference>
<dbReference type="Gene3D" id="2.40.50.140">
    <property type="entry name" value="Nucleic acid-binding proteins"/>
    <property type="match status" value="1"/>
</dbReference>
<dbReference type="GO" id="GO:0019843">
    <property type="term" value="F:rRNA binding"/>
    <property type="evidence" value="ECO:0007669"/>
    <property type="project" value="UniProtKB-KW"/>
</dbReference>
<name>A0A6I0F020_9FIRM</name>
<keyword evidence="7 10" id="KW-0862">Zinc</keyword>
<dbReference type="PANTHER" id="PTHR32120">
    <property type="entry name" value="SMALL RIBOSOMAL SUBUNIT BIOGENESIS GTPASE RSGA"/>
    <property type="match status" value="1"/>
</dbReference>
<evidence type="ECO:0000256" key="8">
    <source>
        <dbReference type="ARBA" id="ARBA00022884"/>
    </source>
</evidence>
<protein>
    <recommendedName>
        <fullName evidence="10">Small ribosomal subunit biogenesis GTPase RsgA</fullName>
        <ecNumber evidence="10">3.6.1.-</ecNumber>
    </recommendedName>
</protein>
<evidence type="ECO:0000256" key="3">
    <source>
        <dbReference type="ARBA" id="ARBA00022723"/>
    </source>
</evidence>
<dbReference type="InterPro" id="IPR012340">
    <property type="entry name" value="NA-bd_OB-fold"/>
</dbReference>
<dbReference type="InterPro" id="IPR010914">
    <property type="entry name" value="RsgA_GTPase_dom"/>
</dbReference>
<feature type="binding site" evidence="10">
    <location>
        <position position="252"/>
    </location>
    <ligand>
        <name>Zn(2+)</name>
        <dbReference type="ChEBI" id="CHEBI:29105"/>
    </ligand>
</feature>
<dbReference type="InterPro" id="IPR004881">
    <property type="entry name" value="Ribosome_biogen_GTPase_RsgA"/>
</dbReference>
<feature type="binding site" evidence="10">
    <location>
        <begin position="114"/>
        <end position="117"/>
    </location>
    <ligand>
        <name>GTP</name>
        <dbReference type="ChEBI" id="CHEBI:37565"/>
    </ligand>
</feature>
<keyword evidence="8 10" id="KW-0694">RNA-binding</keyword>
<feature type="binding site" evidence="10">
    <location>
        <begin position="165"/>
        <end position="173"/>
    </location>
    <ligand>
        <name>GTP</name>
        <dbReference type="ChEBI" id="CHEBI:37565"/>
    </ligand>
</feature>
<keyword evidence="14" id="KW-1185">Reference proteome</keyword>
<keyword evidence="2 10" id="KW-0690">Ribosome biogenesis</keyword>
<evidence type="ECO:0000256" key="1">
    <source>
        <dbReference type="ARBA" id="ARBA00022490"/>
    </source>
</evidence>
<evidence type="ECO:0000256" key="9">
    <source>
        <dbReference type="ARBA" id="ARBA00023134"/>
    </source>
</evidence>
<keyword evidence="3 10" id="KW-0479">Metal-binding</keyword>
<dbReference type="Gene3D" id="1.10.40.50">
    <property type="entry name" value="Probable gtpase engc, domain 3"/>
    <property type="match status" value="1"/>
</dbReference>
<evidence type="ECO:0000313" key="13">
    <source>
        <dbReference type="EMBL" id="KAB3535227.1"/>
    </source>
</evidence>
<feature type="domain" description="EngC GTPase" evidence="11">
    <location>
        <begin position="74"/>
        <end position="221"/>
    </location>
</feature>
<feature type="binding site" evidence="10">
    <location>
        <position position="247"/>
    </location>
    <ligand>
        <name>Zn(2+)</name>
        <dbReference type="ChEBI" id="CHEBI:29105"/>
    </ligand>
</feature>
<dbReference type="NCBIfam" id="TIGR00157">
    <property type="entry name" value="ribosome small subunit-dependent GTPase A"/>
    <property type="match status" value="1"/>
</dbReference>
<comment type="similarity">
    <text evidence="10">Belongs to the TRAFAC class YlqF/YawG GTPase family. RsgA subfamily.</text>
</comment>
<dbReference type="PANTHER" id="PTHR32120:SF11">
    <property type="entry name" value="SMALL RIBOSOMAL SUBUNIT BIOGENESIS GTPASE RSGA 1, MITOCHONDRIAL-RELATED"/>
    <property type="match status" value="1"/>
</dbReference>
<dbReference type="Proteomes" id="UP000432715">
    <property type="component" value="Unassembled WGS sequence"/>
</dbReference>
<keyword evidence="4 10" id="KW-0699">rRNA-binding</keyword>
<feature type="binding site" evidence="10">
    <location>
        <position position="254"/>
    </location>
    <ligand>
        <name>Zn(2+)</name>
        <dbReference type="ChEBI" id="CHEBI:29105"/>
    </ligand>
</feature>
<dbReference type="GO" id="GO:0005737">
    <property type="term" value="C:cytoplasm"/>
    <property type="evidence" value="ECO:0007669"/>
    <property type="project" value="UniProtKB-SubCell"/>
</dbReference>
<comment type="cofactor">
    <cofactor evidence="10">
        <name>Zn(2+)</name>
        <dbReference type="ChEBI" id="CHEBI:29105"/>
    </cofactor>
    <text evidence="10">Binds 1 zinc ion per subunit.</text>
</comment>
<dbReference type="HAMAP" id="MF_01820">
    <property type="entry name" value="GTPase_RsgA"/>
    <property type="match status" value="1"/>
</dbReference>
<dbReference type="EC" id="3.6.1.-" evidence="10"/>
<evidence type="ECO:0000256" key="7">
    <source>
        <dbReference type="ARBA" id="ARBA00022833"/>
    </source>
</evidence>
<keyword evidence="5 10" id="KW-0547">Nucleotide-binding</keyword>
<dbReference type="GO" id="GO:0005525">
    <property type="term" value="F:GTP binding"/>
    <property type="evidence" value="ECO:0007669"/>
    <property type="project" value="UniProtKB-UniRule"/>
</dbReference>
<comment type="function">
    <text evidence="10">One of several proteins that assist in the late maturation steps of the functional core of the 30S ribosomal subunit. Helps release RbfA from mature subunits. May play a role in the assembly of ribosomal proteins into the subunit. Circularly permuted GTPase that catalyzes slow GTP hydrolysis, GTPase activity is stimulated by the 30S ribosomal subunit.</text>
</comment>
<dbReference type="AlphaFoldDB" id="A0A6I0F020"/>
<dbReference type="InterPro" id="IPR027417">
    <property type="entry name" value="P-loop_NTPase"/>
</dbReference>
<dbReference type="SUPFAM" id="SSF50249">
    <property type="entry name" value="Nucleic acid-binding proteins"/>
    <property type="match status" value="1"/>
</dbReference>
<organism evidence="13 14">
    <name type="scientific">Alkaliphilus pronyensis</name>
    <dbReference type="NCBI Taxonomy" id="1482732"/>
    <lineage>
        <taxon>Bacteria</taxon>
        <taxon>Bacillati</taxon>
        <taxon>Bacillota</taxon>
        <taxon>Clostridia</taxon>
        <taxon>Peptostreptococcales</taxon>
        <taxon>Natronincolaceae</taxon>
        <taxon>Alkaliphilus</taxon>
    </lineage>
</organism>
<dbReference type="Pfam" id="PF16745">
    <property type="entry name" value="RsgA_N"/>
    <property type="match status" value="1"/>
</dbReference>
<feature type="domain" description="CP-type G" evidence="12">
    <location>
        <begin position="65"/>
        <end position="223"/>
    </location>
</feature>
<sequence length="292" mass="33202">MKEGRIIKGIGGFYYVDDSINIYECKARGILRKNNETPMVGDKVHFSILNQEEKLGMVEEILQRKNELIRPPVVNVDQAVVVFAITQPEPNLSLLNRFLVLAEGQMLDIIICFNKIDLQQQKDYMWMVDIYEKAGYKVLLATKENSDGIEKLKRALCGKVSVFAGPSGVGKSTLLNQVQSNIHLQTGGLSTKNERGKHTTRHVELIPLNQRGWVVDTPGFSSLKIDFTEEAELQYCFPELRSLAGNCRFSSCLHENEPSCSVKKAVEDNLIAKERYESYLQLLEEIRSNRRY</sequence>
<dbReference type="InterPro" id="IPR031944">
    <property type="entry name" value="RsgA_N"/>
</dbReference>
<dbReference type="GO" id="GO:0042274">
    <property type="term" value="P:ribosomal small subunit biogenesis"/>
    <property type="evidence" value="ECO:0007669"/>
    <property type="project" value="UniProtKB-UniRule"/>
</dbReference>
<evidence type="ECO:0000259" key="12">
    <source>
        <dbReference type="PROSITE" id="PS51721"/>
    </source>
</evidence>
<evidence type="ECO:0000313" key="14">
    <source>
        <dbReference type="Proteomes" id="UP000432715"/>
    </source>
</evidence>
<dbReference type="PROSITE" id="PS50936">
    <property type="entry name" value="ENGC_GTPASE"/>
    <property type="match status" value="1"/>
</dbReference>
<evidence type="ECO:0000256" key="10">
    <source>
        <dbReference type="HAMAP-Rule" id="MF_01820"/>
    </source>
</evidence>
<evidence type="ECO:0000256" key="5">
    <source>
        <dbReference type="ARBA" id="ARBA00022741"/>
    </source>
</evidence>
<dbReference type="GO" id="GO:0046872">
    <property type="term" value="F:metal ion binding"/>
    <property type="evidence" value="ECO:0007669"/>
    <property type="project" value="UniProtKB-KW"/>
</dbReference>
<comment type="subcellular location">
    <subcellularLocation>
        <location evidence="10">Cytoplasm</location>
    </subcellularLocation>
</comment>
<dbReference type="CDD" id="cd01854">
    <property type="entry name" value="YjeQ_EngC"/>
    <property type="match status" value="1"/>
</dbReference>
<comment type="caution">
    <text evidence="13">The sequence shown here is derived from an EMBL/GenBank/DDBJ whole genome shotgun (WGS) entry which is preliminary data.</text>
</comment>
<dbReference type="GO" id="GO:0003924">
    <property type="term" value="F:GTPase activity"/>
    <property type="evidence" value="ECO:0007669"/>
    <property type="project" value="UniProtKB-UniRule"/>
</dbReference>